<dbReference type="PIRSF" id="PIRSF002869">
    <property type="entry name" value="MviN"/>
    <property type="match status" value="1"/>
</dbReference>
<dbReference type="GO" id="GO:0015648">
    <property type="term" value="F:lipid-linked peptidoglycan transporter activity"/>
    <property type="evidence" value="ECO:0007669"/>
    <property type="project" value="UniProtKB-UniRule"/>
</dbReference>
<dbReference type="GO" id="GO:0034204">
    <property type="term" value="P:lipid translocation"/>
    <property type="evidence" value="ECO:0007669"/>
    <property type="project" value="TreeGrafter"/>
</dbReference>
<dbReference type="NCBIfam" id="TIGR01695">
    <property type="entry name" value="murJ_mviN"/>
    <property type="match status" value="1"/>
</dbReference>
<evidence type="ECO:0000313" key="10">
    <source>
        <dbReference type="EMBL" id="PJA02399.1"/>
    </source>
</evidence>
<feature type="transmembrane region" description="Helical" evidence="8">
    <location>
        <begin position="397"/>
        <end position="417"/>
    </location>
</feature>
<feature type="transmembrane region" description="Helical" evidence="8">
    <location>
        <begin position="247"/>
        <end position="271"/>
    </location>
</feature>
<dbReference type="GO" id="GO:0008360">
    <property type="term" value="P:regulation of cell shape"/>
    <property type="evidence" value="ECO:0007669"/>
    <property type="project" value="UniProtKB-UniRule"/>
</dbReference>
<protein>
    <recommendedName>
        <fullName evidence="8">Probable lipid II flippase MurJ</fullName>
    </recommendedName>
</protein>
<dbReference type="GO" id="GO:0005886">
    <property type="term" value="C:plasma membrane"/>
    <property type="evidence" value="ECO:0007669"/>
    <property type="project" value="UniProtKB-SubCell"/>
</dbReference>
<feature type="transmembrane region" description="Helical" evidence="8">
    <location>
        <begin position="138"/>
        <end position="159"/>
    </location>
</feature>
<dbReference type="InterPro" id="IPR051050">
    <property type="entry name" value="Lipid_II_flippase_MurJ/MviN"/>
</dbReference>
<sequence>MIAKFLNSKTKTITFTAAILAGSGLLSGVLGFLRDNLLANLLPKTQTDIYFAAFRIPDFVYGILITGGIVAAFLPVFSAEFKKSKEDAQILTNNVLTFFLIALIVICSILAIFTPYLIEVLVPGFSLDQKTQTIALTRIMFLSPILLGVSSIFSGILQYSSLFFAYSLTPILYNVGIIFGIVFLLPLFNFDPRALAYGVVLGALLHLLIQISPVLKSGFRPRFSFNFRHPGLQKIFKLMIPRTLGAAAYHINLIVITAIASTLAVGSIRIFNFANNLQGVPIGLVGISFATAAFPILSRHFANNAKEKFLKSFSTIFSQILFLIIPLSFLTFLLRAQIVRLILGTFIFGAGLFDWWDTRLTAASLGIFSLALFANCLIPFLAKVFYSFHDTKTPVKIAVFSVVLNIILCYFFVGFLNSPSFLQGKIVSFLKLKGIQSVSVLGLPLALSISSICQFFLLVSFLKRKTKILDFRRIYLSFLKILVSAILMAILVYLTLQISSLFLATNKVSGIFLQAFFAIVVGVLSYGFFSFLLKSQEPKVIWSSLLAQFKK</sequence>
<keyword evidence="7 8" id="KW-0472">Membrane</keyword>
<gene>
    <name evidence="10" type="primary">mviN</name>
    <name evidence="8" type="synonym">murJ</name>
    <name evidence="10" type="ORF">COX73_01035</name>
</gene>
<evidence type="ECO:0000256" key="7">
    <source>
        <dbReference type="ARBA" id="ARBA00023136"/>
    </source>
</evidence>
<dbReference type="CDD" id="cd13123">
    <property type="entry name" value="MATE_MurJ_like"/>
    <property type="match status" value="1"/>
</dbReference>
<keyword evidence="6 8" id="KW-1133">Transmembrane helix</keyword>
<feature type="transmembrane region" description="Helical" evidence="8">
    <location>
        <begin position="474"/>
        <end position="496"/>
    </location>
</feature>
<dbReference type="Proteomes" id="UP000231469">
    <property type="component" value="Unassembled WGS sequence"/>
</dbReference>
<dbReference type="PANTHER" id="PTHR47019">
    <property type="entry name" value="LIPID II FLIPPASE MURJ"/>
    <property type="match status" value="1"/>
</dbReference>
<feature type="transmembrane region" description="Helical" evidence="8">
    <location>
        <begin position="338"/>
        <end position="356"/>
    </location>
</feature>
<comment type="caution">
    <text evidence="10">The sequence shown here is derived from an EMBL/GenBank/DDBJ whole genome shotgun (WGS) entry which is preliminary data.</text>
</comment>
<dbReference type="Pfam" id="PF03023">
    <property type="entry name" value="MurJ"/>
    <property type="match status" value="1"/>
</dbReference>
<proteinExistence type="inferred from homology"/>
<feature type="transmembrane region" description="Helical" evidence="8">
    <location>
        <begin position="309"/>
        <end position="332"/>
    </location>
</feature>
<keyword evidence="3 8" id="KW-0812">Transmembrane</keyword>
<accession>A0A2M7VL55</accession>
<comment type="subcellular location">
    <subcellularLocation>
        <location evidence="1 8">Cell membrane</location>
        <topology evidence="1 8">Multi-pass membrane protein</topology>
    </subcellularLocation>
</comment>
<name>A0A2M7VL55_9BACT</name>
<dbReference type="UniPathway" id="UPA00219"/>
<feature type="transmembrane region" description="Helical" evidence="8">
    <location>
        <begin position="363"/>
        <end position="385"/>
    </location>
</feature>
<dbReference type="InterPro" id="IPR004268">
    <property type="entry name" value="MurJ"/>
</dbReference>
<evidence type="ECO:0000256" key="1">
    <source>
        <dbReference type="ARBA" id="ARBA00004651"/>
    </source>
</evidence>
<keyword evidence="4 8" id="KW-0133">Cell shape</keyword>
<evidence type="ECO:0000256" key="3">
    <source>
        <dbReference type="ARBA" id="ARBA00022692"/>
    </source>
</evidence>
<organism evidence="10 11">
    <name type="scientific">bacterium (Candidatus Gribaldobacteria) CG_4_10_14_0_2_um_filter_36_18</name>
    <dbReference type="NCBI Taxonomy" id="2014264"/>
    <lineage>
        <taxon>Bacteria</taxon>
        <taxon>Candidatus Gribaldobacteria</taxon>
    </lineage>
</organism>
<evidence type="ECO:0000256" key="5">
    <source>
        <dbReference type="ARBA" id="ARBA00022984"/>
    </source>
</evidence>
<keyword evidence="2 8" id="KW-1003">Cell membrane</keyword>
<evidence type="ECO:0000256" key="2">
    <source>
        <dbReference type="ARBA" id="ARBA00022475"/>
    </source>
</evidence>
<dbReference type="GO" id="GO:0071555">
    <property type="term" value="P:cell wall organization"/>
    <property type="evidence" value="ECO:0007669"/>
    <property type="project" value="UniProtKB-UniRule"/>
</dbReference>
<keyword evidence="8 9" id="KW-0961">Cell wall biogenesis/degradation</keyword>
<feature type="transmembrane region" description="Helical" evidence="8">
    <location>
        <begin position="277"/>
        <end position="297"/>
    </location>
</feature>
<comment type="pathway">
    <text evidence="8">Cell wall biogenesis; peptidoglycan biosynthesis.</text>
</comment>
<reference evidence="11" key="1">
    <citation type="submission" date="2017-09" db="EMBL/GenBank/DDBJ databases">
        <title>Depth-based differentiation of microbial function through sediment-hosted aquifers and enrichment of novel symbionts in the deep terrestrial subsurface.</title>
        <authorList>
            <person name="Probst A.J."/>
            <person name="Ladd B."/>
            <person name="Jarett J.K."/>
            <person name="Geller-Mcgrath D.E."/>
            <person name="Sieber C.M.K."/>
            <person name="Emerson J.B."/>
            <person name="Anantharaman K."/>
            <person name="Thomas B.C."/>
            <person name="Malmstrom R."/>
            <person name="Stieglmeier M."/>
            <person name="Klingl A."/>
            <person name="Woyke T."/>
            <person name="Ryan C.M."/>
            <person name="Banfield J.F."/>
        </authorList>
    </citation>
    <scope>NUCLEOTIDE SEQUENCE [LARGE SCALE GENOMIC DNA]</scope>
</reference>
<dbReference type="EMBL" id="PFPS01000045">
    <property type="protein sequence ID" value="PJA02399.1"/>
    <property type="molecule type" value="Genomic_DNA"/>
</dbReference>
<keyword evidence="5 8" id="KW-0573">Peptidoglycan synthesis</keyword>
<feature type="transmembrane region" description="Helical" evidence="8">
    <location>
        <begin position="98"/>
        <end position="118"/>
    </location>
</feature>
<evidence type="ECO:0000256" key="4">
    <source>
        <dbReference type="ARBA" id="ARBA00022960"/>
    </source>
</evidence>
<evidence type="ECO:0000256" key="9">
    <source>
        <dbReference type="PIRNR" id="PIRNR002869"/>
    </source>
</evidence>
<evidence type="ECO:0000313" key="11">
    <source>
        <dbReference type="Proteomes" id="UP000231469"/>
    </source>
</evidence>
<comment type="similarity">
    <text evidence="8 9">Belongs to the MurJ/MviN family.</text>
</comment>
<dbReference type="GO" id="GO:0009252">
    <property type="term" value="P:peptidoglycan biosynthetic process"/>
    <property type="evidence" value="ECO:0007669"/>
    <property type="project" value="UniProtKB-UniRule"/>
</dbReference>
<keyword evidence="8 9" id="KW-0813">Transport</keyword>
<feature type="transmembrane region" description="Helical" evidence="8">
    <location>
        <begin position="59"/>
        <end position="77"/>
    </location>
</feature>
<dbReference type="AlphaFoldDB" id="A0A2M7VL55"/>
<feature type="transmembrane region" description="Helical" evidence="8">
    <location>
        <begin position="12"/>
        <end position="33"/>
    </location>
</feature>
<evidence type="ECO:0000256" key="8">
    <source>
        <dbReference type="HAMAP-Rule" id="MF_02078"/>
    </source>
</evidence>
<evidence type="ECO:0000256" key="6">
    <source>
        <dbReference type="ARBA" id="ARBA00022989"/>
    </source>
</evidence>
<feature type="transmembrane region" description="Helical" evidence="8">
    <location>
        <begin position="171"/>
        <end position="188"/>
    </location>
</feature>
<dbReference type="PRINTS" id="PR01806">
    <property type="entry name" value="VIRFACTRMVIN"/>
</dbReference>
<feature type="transmembrane region" description="Helical" evidence="8">
    <location>
        <begin position="508"/>
        <end position="529"/>
    </location>
</feature>
<dbReference type="HAMAP" id="MF_02078">
    <property type="entry name" value="MurJ_MviN"/>
    <property type="match status" value="1"/>
</dbReference>
<feature type="transmembrane region" description="Helical" evidence="8">
    <location>
        <begin position="438"/>
        <end position="462"/>
    </location>
</feature>
<comment type="function">
    <text evidence="8 9">Involved in peptidoglycan biosynthesis. Transports lipid-linked peptidoglycan precursors from the inner to the outer leaflet of the cytoplasmic membrane.</text>
</comment>
<dbReference type="PANTHER" id="PTHR47019:SF1">
    <property type="entry name" value="LIPID II FLIPPASE MURJ"/>
    <property type="match status" value="1"/>
</dbReference>